<evidence type="ECO:0000256" key="2">
    <source>
        <dbReference type="ARBA" id="ARBA00022448"/>
    </source>
</evidence>
<proteinExistence type="inferred from homology"/>
<dbReference type="PIRSF" id="PIRSF005673">
    <property type="entry name" value="Importin_alpha"/>
    <property type="match status" value="1"/>
</dbReference>
<dbReference type="EMBL" id="CAJZBQ010000044">
    <property type="protein sequence ID" value="CAG9327688.1"/>
    <property type="molecule type" value="Genomic_DNA"/>
</dbReference>
<evidence type="ECO:0000256" key="5">
    <source>
        <dbReference type="PIRNR" id="PIRNR005673"/>
    </source>
</evidence>
<dbReference type="AlphaFoldDB" id="A0AAU9JKA3"/>
<dbReference type="GO" id="GO:0005737">
    <property type="term" value="C:cytoplasm"/>
    <property type="evidence" value="ECO:0007669"/>
    <property type="project" value="InterPro"/>
</dbReference>
<dbReference type="InterPro" id="IPR016024">
    <property type="entry name" value="ARM-type_fold"/>
</dbReference>
<gene>
    <name evidence="7" type="ORF">BSTOLATCC_MIC44317</name>
</gene>
<comment type="similarity">
    <text evidence="1 5">Belongs to the importin alpha family.</text>
</comment>
<dbReference type="SMART" id="SM00185">
    <property type="entry name" value="ARM"/>
    <property type="match status" value="5"/>
</dbReference>
<keyword evidence="3" id="KW-0677">Repeat</keyword>
<dbReference type="SUPFAM" id="SSF48371">
    <property type="entry name" value="ARM repeat"/>
    <property type="match status" value="1"/>
</dbReference>
<evidence type="ECO:0000313" key="8">
    <source>
        <dbReference type="Proteomes" id="UP001162131"/>
    </source>
</evidence>
<keyword evidence="4 5" id="KW-0653">Protein transport</keyword>
<dbReference type="GO" id="GO:0061608">
    <property type="term" value="F:nuclear import signal receptor activity"/>
    <property type="evidence" value="ECO:0007669"/>
    <property type="project" value="InterPro"/>
</dbReference>
<dbReference type="PANTHER" id="PTHR23316">
    <property type="entry name" value="IMPORTIN ALPHA"/>
    <property type="match status" value="1"/>
</dbReference>
<evidence type="ECO:0000313" key="7">
    <source>
        <dbReference type="EMBL" id="CAG9327688.1"/>
    </source>
</evidence>
<sequence>MEMAESLLDLHRFEQRKQEFQNIPVSEEIKKRNENYAVKLRKNKRDLHSAKRRILSSFTAPYSAVMNSDADFFEIPKEICELYPGVNIEDYDFDQRLLFLKRAINEIEETRIVLLGLVAFRKLSQKSSNSVPILVSLGLVDIALNFIDTKYEEPLRVEASWILCNIAAGREDFSKFLLEQPALDKIFGLIDFNYSETSLHLIWTLANLCCSMVAAEKLIKIGVIDVIYELLAKPRKIPLEFKQTCIWCLCNITKKSEIYDPDTVERILVCIGNSLIEENDNLIADCFWILGCLTKTENSNIRYVRDSKYISQAINGLKSDSDNVVQACMRLIGNVASGSVEDSLYLLKLKVLDSLIYLAESKLPELLKDLYWTLSNIGASDVFQASEIMKHEIVHKIIEALLHEYLEVKKEAAHTISNMLYKGSMDIVFRFMELEIFKTISIGLKENDPEYLLLILEISKELLVSCEEFGKINEALERFRSSGCLEAAEKLSSHKNPYVERAVEEILKRYFDAENIVPWASAIGGNRISSDVEVFII</sequence>
<feature type="domain" description="IBB" evidence="6">
    <location>
        <begin position="1"/>
        <end position="62"/>
    </location>
</feature>
<evidence type="ECO:0000256" key="1">
    <source>
        <dbReference type="ARBA" id="ARBA00010394"/>
    </source>
</evidence>
<dbReference type="PROSITE" id="PS51214">
    <property type="entry name" value="IBB"/>
    <property type="match status" value="1"/>
</dbReference>
<dbReference type="InterPro" id="IPR000225">
    <property type="entry name" value="Armadillo"/>
</dbReference>
<evidence type="ECO:0000259" key="6">
    <source>
        <dbReference type="PROSITE" id="PS51214"/>
    </source>
</evidence>
<dbReference type="InterPro" id="IPR024931">
    <property type="entry name" value="Importin_alpha"/>
</dbReference>
<dbReference type="InterPro" id="IPR011989">
    <property type="entry name" value="ARM-like"/>
</dbReference>
<reference evidence="7" key="1">
    <citation type="submission" date="2021-09" db="EMBL/GenBank/DDBJ databases">
        <authorList>
            <consortium name="AG Swart"/>
            <person name="Singh M."/>
            <person name="Singh A."/>
            <person name="Seah K."/>
            <person name="Emmerich C."/>
        </authorList>
    </citation>
    <scope>NUCLEOTIDE SEQUENCE</scope>
    <source>
        <strain evidence="7">ATCC30299</strain>
    </source>
</reference>
<dbReference type="Proteomes" id="UP001162131">
    <property type="component" value="Unassembled WGS sequence"/>
</dbReference>
<keyword evidence="2 5" id="KW-0813">Transport</keyword>
<protein>
    <recommendedName>
        <fullName evidence="5">Importin subunit alpha</fullName>
    </recommendedName>
</protein>
<keyword evidence="8" id="KW-1185">Reference proteome</keyword>
<dbReference type="GO" id="GO:0006606">
    <property type="term" value="P:protein import into nucleus"/>
    <property type="evidence" value="ECO:0007669"/>
    <property type="project" value="InterPro"/>
</dbReference>
<comment type="caution">
    <text evidence="7">The sequence shown here is derived from an EMBL/GenBank/DDBJ whole genome shotgun (WGS) entry which is preliminary data.</text>
</comment>
<evidence type="ECO:0000256" key="3">
    <source>
        <dbReference type="ARBA" id="ARBA00022737"/>
    </source>
</evidence>
<evidence type="ECO:0000256" key="4">
    <source>
        <dbReference type="ARBA" id="ARBA00022927"/>
    </source>
</evidence>
<dbReference type="Gene3D" id="1.25.10.10">
    <property type="entry name" value="Leucine-rich Repeat Variant"/>
    <property type="match status" value="1"/>
</dbReference>
<dbReference type="InterPro" id="IPR002652">
    <property type="entry name" value="Importin-a_IBB"/>
</dbReference>
<accession>A0AAU9JKA3</accession>
<name>A0AAU9JKA3_9CILI</name>
<organism evidence="7 8">
    <name type="scientific">Blepharisma stoltei</name>
    <dbReference type="NCBI Taxonomy" id="1481888"/>
    <lineage>
        <taxon>Eukaryota</taxon>
        <taxon>Sar</taxon>
        <taxon>Alveolata</taxon>
        <taxon>Ciliophora</taxon>
        <taxon>Postciliodesmatophora</taxon>
        <taxon>Heterotrichea</taxon>
        <taxon>Heterotrichida</taxon>
        <taxon>Blepharismidae</taxon>
        <taxon>Blepharisma</taxon>
    </lineage>
</organism>